<dbReference type="InterPro" id="IPR000649">
    <property type="entry name" value="IF-2B-related"/>
</dbReference>
<reference evidence="4" key="1">
    <citation type="journal article" date="2020" name="Stud. Mycol.">
        <title>101 Dothideomycetes genomes: a test case for predicting lifestyles and emergence of pathogens.</title>
        <authorList>
            <person name="Haridas S."/>
            <person name="Albert R."/>
            <person name="Binder M."/>
            <person name="Bloem J."/>
            <person name="Labutti K."/>
            <person name="Salamov A."/>
            <person name="Andreopoulos B."/>
            <person name="Baker S."/>
            <person name="Barry K."/>
            <person name="Bills G."/>
            <person name="Bluhm B."/>
            <person name="Cannon C."/>
            <person name="Castanera R."/>
            <person name="Culley D."/>
            <person name="Daum C."/>
            <person name="Ezra D."/>
            <person name="Gonzalez J."/>
            <person name="Henrissat B."/>
            <person name="Kuo A."/>
            <person name="Liang C."/>
            <person name="Lipzen A."/>
            <person name="Lutzoni F."/>
            <person name="Magnuson J."/>
            <person name="Mondo S."/>
            <person name="Nolan M."/>
            <person name="Ohm R."/>
            <person name="Pangilinan J."/>
            <person name="Park H.-J."/>
            <person name="Ramirez L."/>
            <person name="Alfaro M."/>
            <person name="Sun H."/>
            <person name="Tritt A."/>
            <person name="Yoshinaga Y."/>
            <person name="Zwiers L.-H."/>
            <person name="Turgeon B."/>
            <person name="Goodwin S."/>
            <person name="Spatafora J."/>
            <person name="Crous P."/>
            <person name="Grigoriev I."/>
        </authorList>
    </citation>
    <scope>NUCLEOTIDE SEQUENCE</scope>
    <source>
        <strain evidence="4">HMLAC05119</strain>
    </source>
</reference>
<dbReference type="PANTHER" id="PTHR43475:SF3">
    <property type="entry name" value="TRANSLATION INITIATION FACTOR EIF-2B SUBUNIT FAMILY PROTEIN (AFU_ORTHOLOGUE AFUA_2G14290)"/>
    <property type="match status" value="1"/>
</dbReference>
<dbReference type="SUPFAM" id="SSF100950">
    <property type="entry name" value="NagB/RpiA/CoA transferase-like"/>
    <property type="match status" value="1"/>
</dbReference>
<dbReference type="FunFam" id="3.40.50.10470:FF:000052">
    <property type="entry name" value="Uncharacterized protein"/>
    <property type="match status" value="1"/>
</dbReference>
<evidence type="ECO:0000313" key="4">
    <source>
        <dbReference type="EMBL" id="KAF1911083.1"/>
    </source>
</evidence>
<feature type="region of interest" description="Disordered" evidence="3">
    <location>
        <begin position="59"/>
        <end position="84"/>
    </location>
</feature>
<accession>A0A6A5Q626</accession>
<dbReference type="InterPro" id="IPR037171">
    <property type="entry name" value="NagB/RpiA_transferase-like"/>
</dbReference>
<dbReference type="Proteomes" id="UP000800096">
    <property type="component" value="Unassembled WGS sequence"/>
</dbReference>
<feature type="region of interest" description="Disordered" evidence="3">
    <location>
        <begin position="470"/>
        <end position="489"/>
    </location>
</feature>
<gene>
    <name evidence="4" type="ORF">BDU57DRAFT_552322</name>
</gene>
<dbReference type="AlphaFoldDB" id="A0A6A5Q626"/>
<dbReference type="EMBL" id="ML979146">
    <property type="protein sequence ID" value="KAF1911083.1"/>
    <property type="molecule type" value="Genomic_DNA"/>
</dbReference>
<dbReference type="PANTHER" id="PTHR43475">
    <property type="entry name" value="METHYLTHIORIBOSE-1-PHOSPHATE ISOMERASE"/>
    <property type="match status" value="1"/>
</dbReference>
<comment type="similarity">
    <text evidence="1 2">Belongs to the eIF-2B alpha/beta/delta subunits family.</text>
</comment>
<dbReference type="GO" id="GO:0019509">
    <property type="term" value="P:L-methionine salvage from methylthioadenosine"/>
    <property type="evidence" value="ECO:0007669"/>
    <property type="project" value="TreeGrafter"/>
</dbReference>
<dbReference type="InterPro" id="IPR042529">
    <property type="entry name" value="IF_2B-like_C"/>
</dbReference>
<organism evidence="4 5">
    <name type="scientific">Ampelomyces quisqualis</name>
    <name type="common">Powdery mildew agent</name>
    <dbReference type="NCBI Taxonomy" id="50730"/>
    <lineage>
        <taxon>Eukaryota</taxon>
        <taxon>Fungi</taxon>
        <taxon>Dikarya</taxon>
        <taxon>Ascomycota</taxon>
        <taxon>Pezizomycotina</taxon>
        <taxon>Dothideomycetes</taxon>
        <taxon>Pleosporomycetidae</taxon>
        <taxon>Pleosporales</taxon>
        <taxon>Pleosporineae</taxon>
        <taxon>Phaeosphaeriaceae</taxon>
        <taxon>Ampelomyces</taxon>
    </lineage>
</organism>
<feature type="compositionally biased region" description="Low complexity" evidence="3">
    <location>
        <begin position="68"/>
        <end position="84"/>
    </location>
</feature>
<dbReference type="GO" id="GO:0046523">
    <property type="term" value="F:S-methyl-5-thioribose-1-phosphate isomerase activity"/>
    <property type="evidence" value="ECO:0007669"/>
    <property type="project" value="TreeGrafter"/>
</dbReference>
<dbReference type="Pfam" id="PF01008">
    <property type="entry name" value="IF-2B"/>
    <property type="match status" value="1"/>
</dbReference>
<keyword evidence="5" id="KW-1185">Reference proteome</keyword>
<evidence type="ECO:0000256" key="2">
    <source>
        <dbReference type="RuleBase" id="RU003814"/>
    </source>
</evidence>
<proteinExistence type="inferred from homology"/>
<sequence length="560" mass="62433">MRNACVNLTILDEDIPLNRRASENDWKPSIMAQRSTTLSLVSSTISTSDARTNFNMKTVPYPTNTKLPRSNSRVSNRPPRFSSSLKGLFKKKKKPDDQEVWMMYAGTMSCPVLTPPEPLTPPEQEELLVEEEDKPKEQVPKPVHRRISSVPPAKPLPILPLDTFLPRHDINNYESALERAVQELQNDFQSGARQLADASLSHLAHITEIGASVATTWGKFWAIMVHAAKQLGQARPSMSAAITSCLLRTLERIARRWNDEQERGQRNTSDLVNIARALLEQIRKERSQISARLDENFTSWLKDRYGEVSSMLIASSPVLPVAYSSRPLSSRPVTQRPRSRTTIRILALSNSRTIRTAILDTLRSLTQFDFHLTILESRPRCEGADMAAYILSAAGDQTRLTTRIVPDCAVGTATRNVDIVLLGADRISSTGDVSNKSGSLAAAICAKQQNKDVAVVVVSDVDKIAPPAIQEHASEHHPSRELSSAWAPDTRNRLEDQGNVEVFGEWFEWVPAGLVDAYVTELGVLELDDVERMAREIQELDEYIFQAKKENGVVEGEVEV</sequence>
<evidence type="ECO:0000313" key="5">
    <source>
        <dbReference type="Proteomes" id="UP000800096"/>
    </source>
</evidence>
<dbReference type="OrthoDB" id="206213at2759"/>
<evidence type="ECO:0008006" key="6">
    <source>
        <dbReference type="Google" id="ProtNLM"/>
    </source>
</evidence>
<protein>
    <recommendedName>
        <fullName evidence="6">Nagb/rpia/CoA transferase-like protein</fullName>
    </recommendedName>
</protein>
<evidence type="ECO:0000256" key="3">
    <source>
        <dbReference type="SAM" id="MobiDB-lite"/>
    </source>
</evidence>
<name>A0A6A5Q626_AMPQU</name>
<dbReference type="Gene3D" id="3.40.50.10470">
    <property type="entry name" value="Translation initiation factor eif-2b, domain 2"/>
    <property type="match status" value="1"/>
</dbReference>
<evidence type="ECO:0000256" key="1">
    <source>
        <dbReference type="ARBA" id="ARBA00007251"/>
    </source>
</evidence>